<feature type="compositionally biased region" description="Polar residues" evidence="3">
    <location>
        <begin position="170"/>
        <end position="186"/>
    </location>
</feature>
<keyword evidence="5" id="KW-1185">Reference proteome</keyword>
<feature type="region of interest" description="Disordered" evidence="3">
    <location>
        <begin position="196"/>
        <end position="215"/>
    </location>
</feature>
<evidence type="ECO:0000313" key="4">
    <source>
        <dbReference type="EMBL" id="RDX84108.1"/>
    </source>
</evidence>
<gene>
    <name evidence="4" type="primary">ABIL1</name>
    <name evidence="4" type="ORF">CR513_34897</name>
</gene>
<name>A0A371G0N9_MUCPR</name>
<dbReference type="Gene3D" id="6.10.140.1620">
    <property type="match status" value="1"/>
</dbReference>
<sequence>MEHRAMTFDEVSMERSKSFIFALQELKNLRPQLYSAAEYCEKSYLHSDKKQMVLDNMKDYAVRALVNAVDHLGTVAYKLSDLLEQQTFDVSTMDLKVSTLNQKLLTCHMYTDKEGLRQQQLLAFIPRHHKHYILPSLLTVLIVSVHQCKLDSANKKVHFSSHKQIDARQNPLQTRTRLPSSGTPISKTLSWHLASETKSTLKKQTSRTSKNAKDSKFSAKTSGVFHLLDSEERTWMKPSVAQLHLTNGVPTSSAATQTLGVTGRDALKGSKPLTTFGSFDDRNGCEVVQGHTRSKSVLASFFIKQKAAKLKGGQGLDY</sequence>
<feature type="region of interest" description="Disordered" evidence="3">
    <location>
        <begin position="161"/>
        <end position="186"/>
    </location>
</feature>
<reference evidence="4" key="1">
    <citation type="submission" date="2018-05" db="EMBL/GenBank/DDBJ databases">
        <title>Draft genome of Mucuna pruriens seed.</title>
        <authorList>
            <person name="Nnadi N.E."/>
            <person name="Vos R."/>
            <person name="Hasami M.H."/>
            <person name="Devisetty U.K."/>
            <person name="Aguiy J.C."/>
        </authorList>
    </citation>
    <scope>NUCLEOTIDE SEQUENCE [LARGE SCALE GENOMIC DNA]</scope>
    <source>
        <strain evidence="4">JCA_2017</strain>
    </source>
</reference>
<dbReference type="EMBL" id="QJKJ01007152">
    <property type="protein sequence ID" value="RDX84108.1"/>
    <property type="molecule type" value="Genomic_DNA"/>
</dbReference>
<accession>A0A371G0N9</accession>
<comment type="function">
    <text evidence="2">Involved in regulation of actin and microtubule organization. Part of a WAVE complex that activates the Arp2/3 complex.</text>
</comment>
<comment type="caution">
    <text evidence="4">The sequence shown here is derived from an EMBL/GenBank/DDBJ whole genome shotgun (WGS) entry which is preliminary data.</text>
</comment>
<dbReference type="AlphaFoldDB" id="A0A371G0N9"/>
<proteinExistence type="inferred from homology"/>
<dbReference type="InterPro" id="IPR028457">
    <property type="entry name" value="ABI"/>
</dbReference>
<evidence type="ECO:0000256" key="1">
    <source>
        <dbReference type="ARBA" id="ARBA00010020"/>
    </source>
</evidence>
<evidence type="ECO:0000256" key="2">
    <source>
        <dbReference type="ARBA" id="ARBA00025223"/>
    </source>
</evidence>
<organism evidence="4 5">
    <name type="scientific">Mucuna pruriens</name>
    <name type="common">Velvet bean</name>
    <name type="synonym">Dolichos pruriens</name>
    <dbReference type="NCBI Taxonomy" id="157652"/>
    <lineage>
        <taxon>Eukaryota</taxon>
        <taxon>Viridiplantae</taxon>
        <taxon>Streptophyta</taxon>
        <taxon>Embryophyta</taxon>
        <taxon>Tracheophyta</taxon>
        <taxon>Spermatophyta</taxon>
        <taxon>Magnoliopsida</taxon>
        <taxon>eudicotyledons</taxon>
        <taxon>Gunneridae</taxon>
        <taxon>Pentapetalae</taxon>
        <taxon>rosids</taxon>
        <taxon>fabids</taxon>
        <taxon>Fabales</taxon>
        <taxon>Fabaceae</taxon>
        <taxon>Papilionoideae</taxon>
        <taxon>50 kb inversion clade</taxon>
        <taxon>NPAAA clade</taxon>
        <taxon>indigoferoid/millettioid clade</taxon>
        <taxon>Phaseoleae</taxon>
        <taxon>Mucuna</taxon>
    </lineage>
</organism>
<dbReference type="PANTHER" id="PTHR10460:SF52">
    <property type="entry name" value="ABIL1-LIKE PROTEIN"/>
    <property type="match status" value="1"/>
</dbReference>
<dbReference type="OrthoDB" id="5971719at2759"/>
<dbReference type="STRING" id="157652.A0A371G0N9"/>
<evidence type="ECO:0000313" key="5">
    <source>
        <dbReference type="Proteomes" id="UP000257109"/>
    </source>
</evidence>
<comment type="similarity">
    <text evidence="1">Belongs to the ABI family.</text>
</comment>
<protein>
    <submittedName>
        <fullName evidence="4">Protein ABIL1</fullName>
    </submittedName>
</protein>
<dbReference type="PANTHER" id="PTHR10460">
    <property type="entry name" value="ABL INTERACTOR FAMILY MEMBER"/>
    <property type="match status" value="1"/>
</dbReference>
<evidence type="ECO:0000256" key="3">
    <source>
        <dbReference type="SAM" id="MobiDB-lite"/>
    </source>
</evidence>
<dbReference type="Proteomes" id="UP000257109">
    <property type="component" value="Unassembled WGS sequence"/>
</dbReference>